<dbReference type="AlphaFoldDB" id="A0A2N1PKS8"/>
<dbReference type="EMBL" id="PGXC01000031">
    <property type="protein sequence ID" value="PKK88882.1"/>
    <property type="molecule type" value="Genomic_DNA"/>
</dbReference>
<dbReference type="Proteomes" id="UP000233256">
    <property type="component" value="Unassembled WGS sequence"/>
</dbReference>
<evidence type="ECO:0000313" key="3">
    <source>
        <dbReference type="Proteomes" id="UP000233256"/>
    </source>
</evidence>
<sequence length="87" mass="9484">MDELVKGPLFLLSGWIFTVIGGIIAIIQAIANRKLKRTISEKDSIISDLQIQINSYSFATGSRTIAQGDKSQYIESTSAPINIDIGK</sequence>
<protein>
    <submittedName>
        <fullName evidence="2">Uncharacterized protein</fullName>
    </submittedName>
</protein>
<accession>A0A2N1PKS8</accession>
<comment type="caution">
    <text evidence="2">The sequence shown here is derived from an EMBL/GenBank/DDBJ whole genome shotgun (WGS) entry which is preliminary data.</text>
</comment>
<feature type="transmembrane region" description="Helical" evidence="1">
    <location>
        <begin position="12"/>
        <end position="31"/>
    </location>
</feature>
<evidence type="ECO:0000313" key="2">
    <source>
        <dbReference type="EMBL" id="PKK88882.1"/>
    </source>
</evidence>
<keyword evidence="1" id="KW-0812">Transmembrane</keyword>
<organism evidence="2 3">
    <name type="scientific">Candidatus Wallbacteria bacterium HGW-Wallbacteria-1</name>
    <dbReference type="NCBI Taxonomy" id="2013854"/>
    <lineage>
        <taxon>Bacteria</taxon>
        <taxon>Candidatus Walliibacteriota</taxon>
    </lineage>
</organism>
<keyword evidence="1" id="KW-1133">Transmembrane helix</keyword>
<gene>
    <name evidence="2" type="ORF">CVV64_16695</name>
</gene>
<evidence type="ECO:0000256" key="1">
    <source>
        <dbReference type="SAM" id="Phobius"/>
    </source>
</evidence>
<keyword evidence="1" id="KW-0472">Membrane</keyword>
<proteinExistence type="predicted"/>
<reference evidence="2 3" key="1">
    <citation type="journal article" date="2017" name="ISME J.">
        <title>Potential for microbial H2 and metal transformations associated with novel bacteria and archaea in deep terrestrial subsurface sediments.</title>
        <authorList>
            <person name="Hernsdorf A.W."/>
            <person name="Amano Y."/>
            <person name="Miyakawa K."/>
            <person name="Ise K."/>
            <person name="Suzuki Y."/>
            <person name="Anantharaman K."/>
            <person name="Probst A."/>
            <person name="Burstein D."/>
            <person name="Thomas B.C."/>
            <person name="Banfield J.F."/>
        </authorList>
    </citation>
    <scope>NUCLEOTIDE SEQUENCE [LARGE SCALE GENOMIC DNA]</scope>
    <source>
        <strain evidence="2">HGW-Wallbacteria-1</strain>
    </source>
</reference>
<name>A0A2N1PKS8_9BACT</name>